<feature type="domain" description="HTH marR-type" evidence="1">
    <location>
        <begin position="1"/>
        <end position="147"/>
    </location>
</feature>
<dbReference type="SMART" id="SM00347">
    <property type="entry name" value="HTH_MARR"/>
    <property type="match status" value="1"/>
</dbReference>
<organism evidence="2 3">
    <name type="scientific">Fodinicola feengrottensis</name>
    <dbReference type="NCBI Taxonomy" id="435914"/>
    <lineage>
        <taxon>Bacteria</taxon>
        <taxon>Bacillati</taxon>
        <taxon>Actinomycetota</taxon>
        <taxon>Actinomycetes</taxon>
        <taxon>Mycobacteriales</taxon>
        <taxon>Fodinicola</taxon>
    </lineage>
</organism>
<reference evidence="2 3" key="1">
    <citation type="journal article" date="2019" name="Int. J. Syst. Evol. Microbiol.">
        <title>The Global Catalogue of Microorganisms (GCM) 10K type strain sequencing project: providing services to taxonomists for standard genome sequencing and annotation.</title>
        <authorList>
            <consortium name="The Broad Institute Genomics Platform"/>
            <consortium name="The Broad Institute Genome Sequencing Center for Infectious Disease"/>
            <person name="Wu L."/>
            <person name="Ma J."/>
        </authorList>
    </citation>
    <scope>NUCLEOTIDE SEQUENCE [LARGE SCALE GENOMIC DNA]</scope>
    <source>
        <strain evidence="2 3">JCM 14718</strain>
    </source>
</reference>
<sequence length="156" mass="16815">MGESAAKLKVQPGIDPDLPGRLRIAISRISHRLRLQAQTDDMTPTRLSTIAVVEKSGPLRLGDLAARVGTSAPTMSRIVDWLLQQGYVDRWPDPDDQRAGLIGIAPRGSAWIAEIRTRNAGYLADKLAMLTDAELAALAAAVPVLERIAAESETQP</sequence>
<name>A0ABN2GDW2_9ACTN</name>
<evidence type="ECO:0000313" key="3">
    <source>
        <dbReference type="Proteomes" id="UP001500618"/>
    </source>
</evidence>
<dbReference type="InterPro" id="IPR036390">
    <property type="entry name" value="WH_DNA-bd_sf"/>
</dbReference>
<gene>
    <name evidence="2" type="ORF">GCM10009765_18880</name>
</gene>
<dbReference type="Pfam" id="PF01047">
    <property type="entry name" value="MarR"/>
    <property type="match status" value="1"/>
</dbReference>
<protein>
    <submittedName>
        <fullName evidence="2">MarR family transcriptional regulator</fullName>
    </submittedName>
</protein>
<dbReference type="PROSITE" id="PS50995">
    <property type="entry name" value="HTH_MARR_2"/>
    <property type="match status" value="1"/>
</dbReference>
<evidence type="ECO:0000259" key="1">
    <source>
        <dbReference type="PROSITE" id="PS50995"/>
    </source>
</evidence>
<dbReference type="Gene3D" id="1.10.10.10">
    <property type="entry name" value="Winged helix-like DNA-binding domain superfamily/Winged helix DNA-binding domain"/>
    <property type="match status" value="1"/>
</dbReference>
<dbReference type="InterPro" id="IPR000835">
    <property type="entry name" value="HTH_MarR-typ"/>
</dbReference>
<dbReference type="SUPFAM" id="SSF46785">
    <property type="entry name" value="Winged helix' DNA-binding domain"/>
    <property type="match status" value="1"/>
</dbReference>
<dbReference type="EMBL" id="BAAANY010000007">
    <property type="protein sequence ID" value="GAA1669627.1"/>
    <property type="molecule type" value="Genomic_DNA"/>
</dbReference>
<dbReference type="PANTHER" id="PTHR39515:SF2">
    <property type="entry name" value="HTH-TYPE TRANSCRIPTIONAL REGULATOR RV0880"/>
    <property type="match status" value="1"/>
</dbReference>
<dbReference type="PANTHER" id="PTHR39515">
    <property type="entry name" value="CONSERVED PROTEIN"/>
    <property type="match status" value="1"/>
</dbReference>
<dbReference type="RefSeq" id="WP_163570490.1">
    <property type="nucleotide sequence ID" value="NZ_BAAANY010000007.1"/>
</dbReference>
<keyword evidence="3" id="KW-1185">Reference proteome</keyword>
<comment type="caution">
    <text evidence="2">The sequence shown here is derived from an EMBL/GenBank/DDBJ whole genome shotgun (WGS) entry which is preliminary data.</text>
</comment>
<dbReference type="InterPro" id="IPR052526">
    <property type="entry name" value="HTH-type_Bedaq_tolerance"/>
</dbReference>
<proteinExistence type="predicted"/>
<evidence type="ECO:0000313" key="2">
    <source>
        <dbReference type="EMBL" id="GAA1669627.1"/>
    </source>
</evidence>
<dbReference type="Proteomes" id="UP001500618">
    <property type="component" value="Unassembled WGS sequence"/>
</dbReference>
<dbReference type="InterPro" id="IPR036388">
    <property type="entry name" value="WH-like_DNA-bd_sf"/>
</dbReference>
<accession>A0ABN2GDW2</accession>